<evidence type="ECO:0000313" key="1">
    <source>
        <dbReference type="EMBL" id="KRG16877.1"/>
    </source>
</evidence>
<sequence>MNPKKEFFMLIEAEKSPEEKQLLQVNTKVVSFEGGGMKEKLSFFREEIDCHTFDIVQYTPVIDLVVDDEGLY</sequence>
<protein>
    <submittedName>
        <fullName evidence="1">Uncharacterized protein</fullName>
    </submittedName>
</protein>
<accession>A0A0Q9Y7Q0</accession>
<gene>
    <name evidence="1" type="ORF">ACA29_03100</name>
</gene>
<proteinExistence type="predicted"/>
<evidence type="ECO:0000313" key="2">
    <source>
        <dbReference type="Proteomes" id="UP000053881"/>
    </source>
</evidence>
<reference evidence="1 2" key="1">
    <citation type="submission" date="2015-06" db="EMBL/GenBank/DDBJ databases">
        <title>Genome sequencing project of Bacillus galactosidilyticus PL133.</title>
        <authorList>
            <person name="Gaiero J."/>
            <person name="Nicol R."/>
            <person name="Habash M."/>
        </authorList>
    </citation>
    <scope>NUCLEOTIDE SEQUENCE [LARGE SCALE GENOMIC DNA]</scope>
    <source>
        <strain evidence="1 2">PL133</strain>
    </source>
</reference>
<organism evidence="1 2">
    <name type="scientific">Lederbergia galactosidilytica</name>
    <dbReference type="NCBI Taxonomy" id="217031"/>
    <lineage>
        <taxon>Bacteria</taxon>
        <taxon>Bacillati</taxon>
        <taxon>Bacillota</taxon>
        <taxon>Bacilli</taxon>
        <taxon>Bacillales</taxon>
        <taxon>Bacillaceae</taxon>
        <taxon>Lederbergia</taxon>
    </lineage>
</organism>
<dbReference type="PATRIC" id="fig|217031.4.peg.1020"/>
<dbReference type="Proteomes" id="UP000053881">
    <property type="component" value="Unassembled WGS sequence"/>
</dbReference>
<name>A0A0Q9Y7Q0_9BACI</name>
<comment type="caution">
    <text evidence="1">The sequence shown here is derived from an EMBL/GenBank/DDBJ whole genome shotgun (WGS) entry which is preliminary data.</text>
</comment>
<dbReference type="EMBL" id="LGPB01000026">
    <property type="protein sequence ID" value="KRG16877.1"/>
    <property type="molecule type" value="Genomic_DNA"/>
</dbReference>
<dbReference type="AlphaFoldDB" id="A0A0Q9Y7Q0"/>